<evidence type="ECO:0000256" key="4">
    <source>
        <dbReference type="ARBA" id="ARBA00022729"/>
    </source>
</evidence>
<evidence type="ECO:0000256" key="9">
    <source>
        <dbReference type="RuleBase" id="RU364138"/>
    </source>
</evidence>
<evidence type="ECO:0000256" key="2">
    <source>
        <dbReference type="ARBA" id="ARBA00007835"/>
    </source>
</evidence>
<dbReference type="RefSeq" id="XP_004360238.1">
    <property type="nucleotide sequence ID" value="XM_004360181.1"/>
</dbReference>
<evidence type="ECO:0000313" key="10">
    <source>
        <dbReference type="EMBL" id="EGG22387.1"/>
    </source>
</evidence>
<gene>
    <name evidence="10" type="primary">plbE</name>
    <name evidence="10" type="ORF">DFA_04505</name>
</gene>
<dbReference type="AlphaFoldDB" id="F4PPS4"/>
<organism evidence="10 11">
    <name type="scientific">Cavenderia fasciculata</name>
    <name type="common">Slime mold</name>
    <name type="synonym">Dictyostelium fasciculatum</name>
    <dbReference type="NCBI Taxonomy" id="261658"/>
    <lineage>
        <taxon>Eukaryota</taxon>
        <taxon>Amoebozoa</taxon>
        <taxon>Evosea</taxon>
        <taxon>Eumycetozoa</taxon>
        <taxon>Dictyostelia</taxon>
        <taxon>Acytosteliales</taxon>
        <taxon>Cavenderiaceae</taxon>
        <taxon>Cavenderia</taxon>
    </lineage>
</organism>
<evidence type="ECO:0000256" key="6">
    <source>
        <dbReference type="ARBA" id="ARBA00022963"/>
    </source>
</evidence>
<comment type="function">
    <text evidence="9">Putative phospholipase.</text>
</comment>
<dbReference type="EMBL" id="GL883009">
    <property type="protein sequence ID" value="EGG22387.1"/>
    <property type="molecule type" value="Genomic_DNA"/>
</dbReference>
<keyword evidence="11" id="KW-1185">Reference proteome</keyword>
<keyword evidence="5 9" id="KW-0378">Hydrolase</keyword>
<dbReference type="PANTHER" id="PTHR12370">
    <property type="entry name" value="PHOSPHOLIPASE B-RELATED"/>
    <property type="match status" value="1"/>
</dbReference>
<dbReference type="EC" id="3.1.1.-" evidence="9"/>
<accession>F4PPS4</accession>
<evidence type="ECO:0000256" key="1">
    <source>
        <dbReference type="ARBA" id="ARBA00004613"/>
    </source>
</evidence>
<dbReference type="GO" id="GO:0004620">
    <property type="term" value="F:phospholipase activity"/>
    <property type="evidence" value="ECO:0007669"/>
    <property type="project" value="InterPro"/>
</dbReference>
<dbReference type="OrthoDB" id="443524at2759"/>
<reference evidence="11" key="1">
    <citation type="journal article" date="2011" name="Genome Res.">
        <title>Phylogeny-wide analysis of social amoeba genomes highlights ancient origins for complex intercellular communication.</title>
        <authorList>
            <person name="Heidel A.J."/>
            <person name="Lawal H.M."/>
            <person name="Felder M."/>
            <person name="Schilde C."/>
            <person name="Helps N.R."/>
            <person name="Tunggal B."/>
            <person name="Rivero F."/>
            <person name="John U."/>
            <person name="Schleicher M."/>
            <person name="Eichinger L."/>
            <person name="Platzer M."/>
            <person name="Noegel A.A."/>
            <person name="Schaap P."/>
            <person name="Gloeckner G."/>
        </authorList>
    </citation>
    <scope>NUCLEOTIDE SEQUENCE [LARGE SCALE GENOMIC DNA]</scope>
    <source>
        <strain evidence="11">SH3</strain>
    </source>
</reference>
<dbReference type="Pfam" id="PF04916">
    <property type="entry name" value="Phospholip_B"/>
    <property type="match status" value="1"/>
</dbReference>
<evidence type="ECO:0000256" key="5">
    <source>
        <dbReference type="ARBA" id="ARBA00022801"/>
    </source>
</evidence>
<evidence type="ECO:0000256" key="8">
    <source>
        <dbReference type="ARBA" id="ARBA00023180"/>
    </source>
</evidence>
<dbReference type="GO" id="GO:0005576">
    <property type="term" value="C:extracellular region"/>
    <property type="evidence" value="ECO:0007669"/>
    <property type="project" value="UniProtKB-SubCell"/>
</dbReference>
<keyword evidence="8" id="KW-0325">Glycoprotein</keyword>
<name>F4PPS4_CACFS</name>
<dbReference type="OMA" id="TYEYNPR"/>
<keyword evidence="6 9" id="KW-0442">Lipid degradation</keyword>
<comment type="subcellular location">
    <subcellularLocation>
        <location evidence="1">Secreted</location>
    </subcellularLocation>
</comment>
<comment type="similarity">
    <text evidence="2 9">Belongs to the phospholipase B-like family.</text>
</comment>
<protein>
    <recommendedName>
        <fullName evidence="9">Phospholipase B-like</fullName>
        <ecNumber evidence="9">3.1.1.-</ecNumber>
    </recommendedName>
</protein>
<evidence type="ECO:0000313" key="11">
    <source>
        <dbReference type="Proteomes" id="UP000007797"/>
    </source>
</evidence>
<sequence>MIKDIIVFVFVVLLFIVVDYTTLALSKSSTTTTIEYYFKQDDISSGSSSSSSGESSKEWYSLTSQYQVVKGKNVQGSIAWGYFKDDMLIDGWGKLSIETSSILNDDVAFKAAGYLEGYLTWPHIYNFSVNLFNTNFNTTNPKEFPIEVMNFISQNYNYMTQLVNSTTSQNDPYYQQVSNAIDQIQGLYQGYNDAADSDHQLTFWEMYLISLYVEIGDIMSAVMPSSSHEFKPMSREEAETVLAKTDHCTGFMKLASNGSELYIGHTTWADYTYMIRIYKRLKIPVASTPNGYETLMASYPGLLVSTDDFYMIRPSKLMVTETLNTLLNQTLYSLITPDSLMYWVRNLVANRLSNSGYDWVTYFVKHNSGTNNNQYSIVDYKLFTPYVTLPADTLWVVEQYPGGYQAADLTFNLLENGYWASYNRPYFQEVFDLMGYPYYVNQYGDLFTYEYNPRANILRRDQSKVDSLDDMMNVISYNEYLTDPLSTGSAGGAIAARYDLKGGPDHPYSWFYHGTHGGIDGKVMNSAMFDSYTVLARNGPTVTDECPPFTWADWQDNSHAGMPDEFNFPWILIQI</sequence>
<proteinExistence type="inferred from homology"/>
<dbReference type="Gene3D" id="3.60.60.30">
    <property type="match status" value="1"/>
</dbReference>
<keyword evidence="4" id="KW-0732">Signal</keyword>
<evidence type="ECO:0000256" key="7">
    <source>
        <dbReference type="ARBA" id="ARBA00023098"/>
    </source>
</evidence>
<keyword evidence="7 9" id="KW-0443">Lipid metabolism</keyword>
<dbReference type="GeneID" id="14874396"/>
<dbReference type="Proteomes" id="UP000007797">
    <property type="component" value="Unassembled WGS sequence"/>
</dbReference>
<dbReference type="PANTHER" id="PTHR12370:SF21">
    <property type="entry name" value="PHOSPHOLIPASE B-LIKE PROTEIN E"/>
    <property type="match status" value="1"/>
</dbReference>
<dbReference type="GO" id="GO:0009395">
    <property type="term" value="P:phospholipid catabolic process"/>
    <property type="evidence" value="ECO:0007669"/>
    <property type="project" value="TreeGrafter"/>
</dbReference>
<keyword evidence="3" id="KW-0964">Secreted</keyword>
<evidence type="ECO:0000256" key="3">
    <source>
        <dbReference type="ARBA" id="ARBA00022525"/>
    </source>
</evidence>
<dbReference type="InterPro" id="IPR007000">
    <property type="entry name" value="PLipase_B-like"/>
</dbReference>
<dbReference type="KEGG" id="dfa:DFA_04505"/>